<proteinExistence type="predicted"/>
<dbReference type="PANTHER" id="PTHR24253">
    <property type="entry name" value="TRANSMEMBRANE PROTEASE SERINE"/>
    <property type="match status" value="1"/>
</dbReference>
<evidence type="ECO:0000313" key="3">
    <source>
        <dbReference type="EMBL" id="WAQ95305.1"/>
    </source>
</evidence>
<dbReference type="PANTHER" id="PTHR24253:SF176">
    <property type="entry name" value="CORIN, ISOFORM B"/>
    <property type="match status" value="1"/>
</dbReference>
<dbReference type="Pfam" id="PF00089">
    <property type="entry name" value="Trypsin"/>
    <property type="match status" value="1"/>
</dbReference>
<evidence type="ECO:0000313" key="4">
    <source>
        <dbReference type="Proteomes" id="UP001164746"/>
    </source>
</evidence>
<reference evidence="3" key="1">
    <citation type="submission" date="2022-11" db="EMBL/GenBank/DDBJ databases">
        <title>Centuries of genome instability and evolution in soft-shell clam transmissible cancer (bioRxiv).</title>
        <authorList>
            <person name="Hart S.F.M."/>
            <person name="Yonemitsu M.A."/>
            <person name="Giersch R.M."/>
            <person name="Beal B.F."/>
            <person name="Arriagada G."/>
            <person name="Davis B.W."/>
            <person name="Ostrander E.A."/>
            <person name="Goff S.P."/>
            <person name="Metzger M.J."/>
        </authorList>
    </citation>
    <scope>NUCLEOTIDE SEQUENCE</scope>
    <source>
        <strain evidence="3">MELC-2E11</strain>
        <tissue evidence="3">Siphon/mantle</tissue>
    </source>
</reference>
<dbReference type="Gene3D" id="2.40.10.10">
    <property type="entry name" value="Trypsin-like serine proteases"/>
    <property type="match status" value="1"/>
</dbReference>
<keyword evidence="1" id="KW-1015">Disulfide bond</keyword>
<protein>
    <submittedName>
        <fullName evidence="3">OVCH1-like protein</fullName>
    </submittedName>
</protein>
<dbReference type="EMBL" id="CP111013">
    <property type="protein sequence ID" value="WAQ95305.1"/>
    <property type="molecule type" value="Genomic_DNA"/>
</dbReference>
<dbReference type="SUPFAM" id="SSF50494">
    <property type="entry name" value="Trypsin-like serine proteases"/>
    <property type="match status" value="1"/>
</dbReference>
<dbReference type="InterPro" id="IPR001254">
    <property type="entry name" value="Trypsin_dom"/>
</dbReference>
<keyword evidence="4" id="KW-1185">Reference proteome</keyword>
<evidence type="ECO:0000259" key="2">
    <source>
        <dbReference type="PROSITE" id="PS50240"/>
    </source>
</evidence>
<sequence length="130" mass="14655">MYCRWNDYTRPVCLPDASHGYQVDTGDEEQLNQLMYPILDDSICANHWPDFLPANELCAGYENQNKDFCGDDIGSPLVCKKQNGAWYVEGLASSGGNCTTANEPGIFEDVTVYQNWVLTTMENAGYPYQY</sequence>
<dbReference type="Proteomes" id="UP001164746">
    <property type="component" value="Chromosome 2"/>
</dbReference>
<accession>A0ABY7DG32</accession>
<name>A0ABY7DG32_MYAAR</name>
<dbReference type="InterPro" id="IPR009003">
    <property type="entry name" value="Peptidase_S1_PA"/>
</dbReference>
<dbReference type="InterPro" id="IPR043504">
    <property type="entry name" value="Peptidase_S1_PA_chymotrypsin"/>
</dbReference>
<feature type="domain" description="Peptidase S1" evidence="2">
    <location>
        <begin position="1"/>
        <end position="122"/>
    </location>
</feature>
<evidence type="ECO:0000256" key="1">
    <source>
        <dbReference type="ARBA" id="ARBA00023157"/>
    </source>
</evidence>
<organism evidence="3 4">
    <name type="scientific">Mya arenaria</name>
    <name type="common">Soft-shell clam</name>
    <dbReference type="NCBI Taxonomy" id="6604"/>
    <lineage>
        <taxon>Eukaryota</taxon>
        <taxon>Metazoa</taxon>
        <taxon>Spiralia</taxon>
        <taxon>Lophotrochozoa</taxon>
        <taxon>Mollusca</taxon>
        <taxon>Bivalvia</taxon>
        <taxon>Autobranchia</taxon>
        <taxon>Heteroconchia</taxon>
        <taxon>Euheterodonta</taxon>
        <taxon>Imparidentia</taxon>
        <taxon>Neoheterodontei</taxon>
        <taxon>Myida</taxon>
        <taxon>Myoidea</taxon>
        <taxon>Myidae</taxon>
        <taxon>Mya</taxon>
    </lineage>
</organism>
<dbReference type="PROSITE" id="PS50240">
    <property type="entry name" value="TRYPSIN_DOM"/>
    <property type="match status" value="1"/>
</dbReference>
<gene>
    <name evidence="3" type="ORF">MAR_027995</name>
</gene>